<dbReference type="RefSeq" id="WP_090074906.1">
    <property type="nucleotide sequence ID" value="NZ_FOVR01000013.1"/>
</dbReference>
<dbReference type="Gene3D" id="3.10.580.10">
    <property type="entry name" value="CBS-domain"/>
    <property type="match status" value="1"/>
</dbReference>
<evidence type="ECO:0000313" key="5">
    <source>
        <dbReference type="Proteomes" id="UP000199236"/>
    </source>
</evidence>
<evidence type="ECO:0000313" key="4">
    <source>
        <dbReference type="EMBL" id="SFO80421.1"/>
    </source>
</evidence>
<dbReference type="InterPro" id="IPR000644">
    <property type="entry name" value="CBS_dom"/>
</dbReference>
<dbReference type="SMART" id="SM00116">
    <property type="entry name" value="CBS"/>
    <property type="match status" value="2"/>
</dbReference>
<name>A0A1I5K721_9HYPH</name>
<dbReference type="PROSITE" id="PS51371">
    <property type="entry name" value="CBS"/>
    <property type="match status" value="2"/>
</dbReference>
<dbReference type="Proteomes" id="UP000199236">
    <property type="component" value="Unassembled WGS sequence"/>
</dbReference>
<dbReference type="AlphaFoldDB" id="A0A1I5K721"/>
<dbReference type="PANTHER" id="PTHR43080">
    <property type="entry name" value="CBS DOMAIN-CONTAINING PROTEIN CBSX3, MITOCHONDRIAL"/>
    <property type="match status" value="1"/>
</dbReference>
<dbReference type="EMBL" id="FOVR01000013">
    <property type="protein sequence ID" value="SFO80421.1"/>
    <property type="molecule type" value="Genomic_DNA"/>
</dbReference>
<feature type="domain" description="CBS" evidence="3">
    <location>
        <begin position="7"/>
        <end position="67"/>
    </location>
</feature>
<accession>A0A1I5K721</accession>
<gene>
    <name evidence="4" type="ORF">SAMN04488056_11344</name>
</gene>
<dbReference type="STRING" id="655353.SAMN04488056_11344"/>
<organism evidence="4 5">
    <name type="scientific">Cohaesibacter marisflavi</name>
    <dbReference type="NCBI Taxonomy" id="655353"/>
    <lineage>
        <taxon>Bacteria</taxon>
        <taxon>Pseudomonadati</taxon>
        <taxon>Pseudomonadota</taxon>
        <taxon>Alphaproteobacteria</taxon>
        <taxon>Hyphomicrobiales</taxon>
        <taxon>Cohaesibacteraceae</taxon>
    </lineage>
</organism>
<dbReference type="InterPro" id="IPR046342">
    <property type="entry name" value="CBS_dom_sf"/>
</dbReference>
<evidence type="ECO:0000256" key="1">
    <source>
        <dbReference type="ARBA" id="ARBA00023122"/>
    </source>
</evidence>
<protein>
    <submittedName>
        <fullName evidence="4">CBS domain-containing protein</fullName>
    </submittedName>
</protein>
<dbReference type="SUPFAM" id="SSF54631">
    <property type="entry name" value="CBS-domain pair"/>
    <property type="match status" value="1"/>
</dbReference>
<feature type="domain" description="CBS" evidence="3">
    <location>
        <begin position="75"/>
        <end position="130"/>
    </location>
</feature>
<proteinExistence type="predicted"/>
<sequence length="142" mass="15422">MTIATILNQKGRAVFKAEPDTTLMNAVKLLRDNGVGAILIAKEDTLCGILSERDIVRALSHHGGSALLRPASEFMTSDVISCSEEETIASVMSRMTTGRFRHMPVLNGDKIAGLVSIGDVVKFRIEETEREAEDMRAYIAAG</sequence>
<evidence type="ECO:0000256" key="2">
    <source>
        <dbReference type="PROSITE-ProRule" id="PRU00703"/>
    </source>
</evidence>
<dbReference type="PANTHER" id="PTHR43080:SF2">
    <property type="entry name" value="CBS DOMAIN-CONTAINING PROTEIN"/>
    <property type="match status" value="1"/>
</dbReference>
<keyword evidence="5" id="KW-1185">Reference proteome</keyword>
<dbReference type="OrthoDB" id="9807125at2"/>
<dbReference type="InterPro" id="IPR051257">
    <property type="entry name" value="Diverse_CBS-Domain"/>
</dbReference>
<dbReference type="CDD" id="cd04623">
    <property type="entry name" value="CBS_pair_bac_euk"/>
    <property type="match status" value="1"/>
</dbReference>
<dbReference type="InterPro" id="IPR044725">
    <property type="entry name" value="CBSX3_CBS_dom"/>
</dbReference>
<evidence type="ECO:0000259" key="3">
    <source>
        <dbReference type="PROSITE" id="PS51371"/>
    </source>
</evidence>
<dbReference type="Pfam" id="PF00571">
    <property type="entry name" value="CBS"/>
    <property type="match status" value="2"/>
</dbReference>
<keyword evidence="1 2" id="KW-0129">CBS domain</keyword>
<reference evidence="4 5" key="1">
    <citation type="submission" date="2016-10" db="EMBL/GenBank/DDBJ databases">
        <authorList>
            <person name="de Groot N.N."/>
        </authorList>
    </citation>
    <scope>NUCLEOTIDE SEQUENCE [LARGE SCALE GENOMIC DNA]</scope>
    <source>
        <strain evidence="4 5">CGMCC 1.9157</strain>
    </source>
</reference>